<protein>
    <submittedName>
        <fullName evidence="3">Aste57867_18058 protein</fullName>
    </submittedName>
</protein>
<dbReference type="EMBL" id="CAADRA010006394">
    <property type="protein sequence ID" value="VFT94797.1"/>
    <property type="molecule type" value="Genomic_DNA"/>
</dbReference>
<proteinExistence type="predicted"/>
<evidence type="ECO:0000256" key="1">
    <source>
        <dbReference type="SAM" id="MobiDB-lite"/>
    </source>
</evidence>
<keyword evidence="4" id="KW-1185">Reference proteome</keyword>
<sequence>MNMPRCPRLFGAGLDEVHRWLEDRRKCEADPLAACQRYSVDPARHRESWVSSFADRAMLRTLMLLWDIPGDTEVLLDDVHEEKLLDIAGRLMNDVDPDVETLFNGVTMDMQRESVLYRVSRFMTDCEQRIKEAGASRSLEHITHLRKRCYVSIIERLPGLAQRTRARLKICEDQQHHWKIWGPRAALEARKDKQDKKRGHVEANLKEENKRLKHGDACDDSRGRGDERSRSRGRGRDRSFSAPRNESRNRWENRREDRGYSYDRGNEGGGYNQPRGYSRERFGQGAGKEEAFSVNGAATTQATKAERTRETGIPSSTLHSYYKQGAIAKYSSVMKPALTRRQQDLPS</sequence>
<feature type="compositionally biased region" description="Basic and acidic residues" evidence="1">
    <location>
        <begin position="189"/>
        <end position="266"/>
    </location>
</feature>
<reference evidence="3 4" key="1">
    <citation type="submission" date="2019-03" db="EMBL/GenBank/DDBJ databases">
        <authorList>
            <person name="Gaulin E."/>
            <person name="Dumas B."/>
        </authorList>
    </citation>
    <scope>NUCLEOTIDE SEQUENCE [LARGE SCALE GENOMIC DNA]</scope>
    <source>
        <strain evidence="3">CBS 568.67</strain>
    </source>
</reference>
<evidence type="ECO:0000313" key="4">
    <source>
        <dbReference type="Proteomes" id="UP000332933"/>
    </source>
</evidence>
<reference evidence="2" key="2">
    <citation type="submission" date="2019-06" db="EMBL/GenBank/DDBJ databases">
        <title>Genomics analysis of Aphanomyces spp. identifies a new class of oomycete effector associated with host adaptation.</title>
        <authorList>
            <person name="Gaulin E."/>
        </authorList>
    </citation>
    <scope>NUCLEOTIDE SEQUENCE</scope>
    <source>
        <strain evidence="2">CBS 578.67</strain>
    </source>
</reference>
<organism evidence="3 4">
    <name type="scientific">Aphanomyces stellatus</name>
    <dbReference type="NCBI Taxonomy" id="120398"/>
    <lineage>
        <taxon>Eukaryota</taxon>
        <taxon>Sar</taxon>
        <taxon>Stramenopiles</taxon>
        <taxon>Oomycota</taxon>
        <taxon>Saprolegniomycetes</taxon>
        <taxon>Saprolegniales</taxon>
        <taxon>Verrucalvaceae</taxon>
        <taxon>Aphanomyces</taxon>
    </lineage>
</organism>
<gene>
    <name evidence="3" type="primary">Aste57867_18058</name>
    <name evidence="2" type="ORF">As57867_017996</name>
    <name evidence="3" type="ORF">ASTE57867_18058</name>
</gene>
<evidence type="ECO:0000313" key="2">
    <source>
        <dbReference type="EMBL" id="KAF0690542.1"/>
    </source>
</evidence>
<feature type="region of interest" description="Disordered" evidence="1">
    <location>
        <begin position="189"/>
        <end position="316"/>
    </location>
</feature>
<accession>A0A485LAH4</accession>
<dbReference type="OrthoDB" id="79196at2759"/>
<dbReference type="Proteomes" id="UP000332933">
    <property type="component" value="Unassembled WGS sequence"/>
</dbReference>
<evidence type="ECO:0000313" key="3">
    <source>
        <dbReference type="EMBL" id="VFT94797.1"/>
    </source>
</evidence>
<feature type="compositionally biased region" description="Basic and acidic residues" evidence="1">
    <location>
        <begin position="277"/>
        <end position="291"/>
    </location>
</feature>
<name>A0A485LAH4_9STRA</name>
<dbReference type="EMBL" id="VJMH01006373">
    <property type="protein sequence ID" value="KAF0690542.1"/>
    <property type="molecule type" value="Genomic_DNA"/>
</dbReference>
<dbReference type="AlphaFoldDB" id="A0A485LAH4"/>